<protein>
    <submittedName>
        <fullName evidence="1">Uncharacterized protein</fullName>
    </submittedName>
</protein>
<gene>
    <name evidence="1" type="ORF">Q4Q40_12085</name>
</gene>
<evidence type="ECO:0000313" key="2">
    <source>
        <dbReference type="Proteomes" id="UP001176806"/>
    </source>
</evidence>
<dbReference type="RefSeq" id="WP_303302080.1">
    <property type="nucleotide sequence ID" value="NZ_BAABDA010000018.1"/>
</dbReference>
<evidence type="ECO:0000313" key="1">
    <source>
        <dbReference type="EMBL" id="MDO5974928.1"/>
    </source>
</evidence>
<comment type="caution">
    <text evidence="1">The sequence shown here is derived from an EMBL/GenBank/DDBJ whole genome shotgun (WGS) entry which is preliminary data.</text>
</comment>
<reference evidence="1" key="1">
    <citation type="submission" date="2023-07" db="EMBL/GenBank/DDBJ databases">
        <title>Two novel species in the genus Flavivirga.</title>
        <authorList>
            <person name="Kwon K."/>
        </authorList>
    </citation>
    <scope>NUCLEOTIDE SEQUENCE</scope>
    <source>
        <strain evidence="1">KACC 14158</strain>
    </source>
</reference>
<organism evidence="1 2">
    <name type="scientific">Flavivirga jejuensis</name>
    <dbReference type="NCBI Taxonomy" id="870487"/>
    <lineage>
        <taxon>Bacteria</taxon>
        <taxon>Pseudomonadati</taxon>
        <taxon>Bacteroidota</taxon>
        <taxon>Flavobacteriia</taxon>
        <taxon>Flavobacteriales</taxon>
        <taxon>Flavobacteriaceae</taxon>
        <taxon>Flavivirga</taxon>
    </lineage>
</organism>
<name>A0ABT8WP23_9FLAO</name>
<proteinExistence type="predicted"/>
<keyword evidence="2" id="KW-1185">Reference proteome</keyword>
<sequence>MYAQKENKYQSNINSVVQKKRSIKQGVGLVDNRDRSITQRSITDDSTGITYHDMGTLIRAMKGAGVWDNSLGKSLGRKVNSNETHHATSLASLALGLQQAHQSSRASNVIGNNREQRVAVLMGGNVAKINGRDEEVVIGDDGNTTPIDVRSPTAIGIVGGAAKAENLSHFKARVLELKKAANYNGLNAEVWQDPNTPDSVILAARAIIGKNNVYNIETGKVFEISSKVPIKKILLLTGASLVLALAWWLRNRNEVVVEE</sequence>
<accession>A0ABT8WP23</accession>
<dbReference type="EMBL" id="JAUOEL010000004">
    <property type="protein sequence ID" value="MDO5974928.1"/>
    <property type="molecule type" value="Genomic_DNA"/>
</dbReference>
<dbReference type="Proteomes" id="UP001176806">
    <property type="component" value="Unassembled WGS sequence"/>
</dbReference>